<dbReference type="PROSITE" id="PS00108">
    <property type="entry name" value="PROTEIN_KINASE_ST"/>
    <property type="match status" value="2"/>
</dbReference>
<evidence type="ECO:0000259" key="23">
    <source>
        <dbReference type="PROSITE" id="PS50011"/>
    </source>
</evidence>
<accession>A0A0E0LH12</accession>
<keyword evidence="9" id="KW-0812">Transmembrane</keyword>
<dbReference type="InterPro" id="IPR016123">
    <property type="entry name" value="Mog1/PsbP_a/b/a-sand"/>
</dbReference>
<feature type="compositionally biased region" description="Polar residues" evidence="22">
    <location>
        <begin position="726"/>
        <end position="743"/>
    </location>
</feature>
<proteinExistence type="predicted"/>
<dbReference type="PROSITE" id="PS50011">
    <property type="entry name" value="PROTEIN_KINASE_DOM"/>
    <property type="match status" value="2"/>
</dbReference>
<feature type="binding site" evidence="21">
    <location>
        <position position="896"/>
    </location>
    <ligand>
        <name>ATP</name>
        <dbReference type="ChEBI" id="CHEBI:30616"/>
    </ligand>
</feature>
<keyword evidence="11" id="KW-0677">Repeat</keyword>
<keyword evidence="7" id="KW-0433">Leucine-rich repeat</keyword>
<dbReference type="Gene3D" id="3.40.1000.10">
    <property type="entry name" value="Mog1/PsbP, alpha/beta/alpha sandwich"/>
    <property type="match status" value="1"/>
</dbReference>
<dbReference type="FunFam" id="1.10.510.10:FF:000537">
    <property type="entry name" value="Putative receptor-like protein kinase"/>
    <property type="match status" value="1"/>
</dbReference>
<reference evidence="24" key="1">
    <citation type="submission" date="2015-04" db="UniProtKB">
        <authorList>
            <consortium name="EnsemblPlants"/>
        </authorList>
    </citation>
    <scope>IDENTIFICATION</scope>
</reference>
<evidence type="ECO:0000256" key="19">
    <source>
        <dbReference type="ARBA" id="ARBA00047899"/>
    </source>
</evidence>
<keyword evidence="14 21" id="KW-0067">ATP-binding</keyword>
<dbReference type="Gramene" id="OPUNC07G02640.1">
    <property type="protein sequence ID" value="OPUNC07G02640.1"/>
    <property type="gene ID" value="OPUNC07G02640"/>
</dbReference>
<dbReference type="Gene3D" id="1.10.510.10">
    <property type="entry name" value="Transferase(Phosphotransferase) domain 1"/>
    <property type="match status" value="2"/>
</dbReference>
<evidence type="ECO:0000256" key="7">
    <source>
        <dbReference type="ARBA" id="ARBA00022614"/>
    </source>
</evidence>
<comment type="subcellular location">
    <subcellularLocation>
        <location evidence="1">Cell membrane</location>
        <topology evidence="1">Single-pass membrane protein</topology>
    </subcellularLocation>
    <subcellularLocation>
        <location evidence="2">Membrane</location>
        <topology evidence="2">Single-pass type I membrane protein</topology>
    </subcellularLocation>
</comment>
<keyword evidence="8" id="KW-0808">Transferase</keyword>
<feature type="binding site" evidence="21">
    <location>
        <position position="449"/>
    </location>
    <ligand>
        <name>ATP</name>
        <dbReference type="ChEBI" id="CHEBI:30616"/>
    </ligand>
</feature>
<dbReference type="GO" id="GO:0005509">
    <property type="term" value="F:calcium ion binding"/>
    <property type="evidence" value="ECO:0007669"/>
    <property type="project" value="InterPro"/>
</dbReference>
<dbReference type="OMA" id="PCGARHK"/>
<evidence type="ECO:0000256" key="5">
    <source>
        <dbReference type="ARBA" id="ARBA00022527"/>
    </source>
</evidence>
<reference evidence="24" key="2">
    <citation type="submission" date="2018-05" db="EMBL/GenBank/DDBJ databases">
        <title>OpunRS2 (Oryza punctata Reference Sequence Version 2).</title>
        <authorList>
            <person name="Zhang J."/>
            <person name="Kudrna D."/>
            <person name="Lee S."/>
            <person name="Talag J."/>
            <person name="Welchert J."/>
            <person name="Wing R.A."/>
        </authorList>
    </citation>
    <scope>NUCLEOTIDE SEQUENCE [LARGE SCALE GENOMIC DNA]</scope>
</reference>
<dbReference type="InterPro" id="IPR011009">
    <property type="entry name" value="Kinase-like_dom_sf"/>
</dbReference>
<dbReference type="PANTHER" id="PTHR27009">
    <property type="entry name" value="RUST RESISTANCE KINASE LR10-RELATED"/>
    <property type="match status" value="1"/>
</dbReference>
<dbReference type="FunFam" id="3.30.200.20:FF:000178">
    <property type="entry name" value="serine/threonine-protein kinase PBS1-like"/>
    <property type="match status" value="2"/>
</dbReference>
<comment type="catalytic activity">
    <reaction evidence="20">
        <text>L-seryl-[protein] + ATP = O-phospho-L-seryl-[protein] + ADP + H(+)</text>
        <dbReference type="Rhea" id="RHEA:17989"/>
        <dbReference type="Rhea" id="RHEA-COMP:9863"/>
        <dbReference type="Rhea" id="RHEA-COMP:11604"/>
        <dbReference type="ChEBI" id="CHEBI:15378"/>
        <dbReference type="ChEBI" id="CHEBI:29999"/>
        <dbReference type="ChEBI" id="CHEBI:30616"/>
        <dbReference type="ChEBI" id="CHEBI:83421"/>
        <dbReference type="ChEBI" id="CHEBI:456216"/>
        <dbReference type="EC" id="2.7.11.1"/>
    </reaction>
</comment>
<dbReference type="GO" id="GO:0005886">
    <property type="term" value="C:plasma membrane"/>
    <property type="evidence" value="ECO:0007669"/>
    <property type="project" value="UniProtKB-SubCell"/>
</dbReference>
<evidence type="ECO:0000256" key="18">
    <source>
        <dbReference type="ARBA" id="ARBA00023180"/>
    </source>
</evidence>
<dbReference type="InterPro" id="IPR002683">
    <property type="entry name" value="PsbP_C"/>
</dbReference>
<keyword evidence="12 21" id="KW-0547">Nucleotide-binding</keyword>
<evidence type="ECO:0000256" key="10">
    <source>
        <dbReference type="ARBA" id="ARBA00022729"/>
    </source>
</evidence>
<dbReference type="GO" id="GO:0005524">
    <property type="term" value="F:ATP binding"/>
    <property type="evidence" value="ECO:0007669"/>
    <property type="project" value="UniProtKB-UniRule"/>
</dbReference>
<keyword evidence="25" id="KW-1185">Reference proteome</keyword>
<dbReference type="SMART" id="SM00220">
    <property type="entry name" value="S_TKc"/>
    <property type="match status" value="2"/>
</dbReference>
<organism evidence="24">
    <name type="scientific">Oryza punctata</name>
    <name type="common">Red rice</name>
    <dbReference type="NCBI Taxonomy" id="4537"/>
    <lineage>
        <taxon>Eukaryota</taxon>
        <taxon>Viridiplantae</taxon>
        <taxon>Streptophyta</taxon>
        <taxon>Embryophyta</taxon>
        <taxon>Tracheophyta</taxon>
        <taxon>Spermatophyta</taxon>
        <taxon>Magnoliopsida</taxon>
        <taxon>Liliopsida</taxon>
        <taxon>Poales</taxon>
        <taxon>Poaceae</taxon>
        <taxon>BOP clade</taxon>
        <taxon>Oryzoideae</taxon>
        <taxon>Oryzeae</taxon>
        <taxon>Oryzinae</taxon>
        <taxon>Oryza</taxon>
    </lineage>
</organism>
<evidence type="ECO:0000256" key="3">
    <source>
        <dbReference type="ARBA" id="ARBA00012513"/>
    </source>
</evidence>
<evidence type="ECO:0000256" key="14">
    <source>
        <dbReference type="ARBA" id="ARBA00022840"/>
    </source>
</evidence>
<dbReference type="InterPro" id="IPR045874">
    <property type="entry name" value="LRK10/LRL21-25-like"/>
</dbReference>
<dbReference type="SUPFAM" id="SSF56112">
    <property type="entry name" value="Protein kinase-like (PK-like)"/>
    <property type="match status" value="2"/>
</dbReference>
<evidence type="ECO:0000313" key="24">
    <source>
        <dbReference type="EnsemblPlants" id="OPUNC07G02640.1"/>
    </source>
</evidence>
<evidence type="ECO:0000256" key="22">
    <source>
        <dbReference type="SAM" id="MobiDB-lite"/>
    </source>
</evidence>
<keyword evidence="4" id="KW-1003">Cell membrane</keyword>
<dbReference type="STRING" id="4537.A0A0E0LH12"/>
<evidence type="ECO:0000313" key="25">
    <source>
        <dbReference type="Proteomes" id="UP000026962"/>
    </source>
</evidence>
<dbReference type="GO" id="GO:0009654">
    <property type="term" value="C:photosystem II oxygen evolving complex"/>
    <property type="evidence" value="ECO:0007669"/>
    <property type="project" value="InterPro"/>
</dbReference>
<evidence type="ECO:0000256" key="1">
    <source>
        <dbReference type="ARBA" id="ARBA00004162"/>
    </source>
</evidence>
<keyword evidence="17" id="KW-0675">Receptor</keyword>
<evidence type="ECO:0000256" key="8">
    <source>
        <dbReference type="ARBA" id="ARBA00022679"/>
    </source>
</evidence>
<evidence type="ECO:0000256" key="21">
    <source>
        <dbReference type="PROSITE-ProRule" id="PRU10141"/>
    </source>
</evidence>
<evidence type="ECO:0000256" key="13">
    <source>
        <dbReference type="ARBA" id="ARBA00022777"/>
    </source>
</evidence>
<evidence type="ECO:0000256" key="15">
    <source>
        <dbReference type="ARBA" id="ARBA00022989"/>
    </source>
</evidence>
<feature type="domain" description="Protein kinase" evidence="23">
    <location>
        <begin position="421"/>
        <end position="712"/>
    </location>
</feature>
<evidence type="ECO:0000256" key="12">
    <source>
        <dbReference type="ARBA" id="ARBA00022741"/>
    </source>
</evidence>
<evidence type="ECO:0000256" key="6">
    <source>
        <dbReference type="ARBA" id="ARBA00022553"/>
    </source>
</evidence>
<evidence type="ECO:0000256" key="2">
    <source>
        <dbReference type="ARBA" id="ARBA00004479"/>
    </source>
</evidence>
<dbReference type="PROSITE" id="PS00107">
    <property type="entry name" value="PROTEIN_KINASE_ATP"/>
    <property type="match status" value="2"/>
</dbReference>
<protein>
    <recommendedName>
        <fullName evidence="3">non-specific serine/threonine protein kinase</fullName>
        <ecNumber evidence="3">2.7.11.1</ecNumber>
    </recommendedName>
</protein>
<evidence type="ECO:0000256" key="11">
    <source>
        <dbReference type="ARBA" id="ARBA00022737"/>
    </source>
</evidence>
<evidence type="ECO:0000256" key="20">
    <source>
        <dbReference type="ARBA" id="ARBA00048679"/>
    </source>
</evidence>
<evidence type="ECO:0000256" key="9">
    <source>
        <dbReference type="ARBA" id="ARBA00022692"/>
    </source>
</evidence>
<feature type="domain" description="Protein kinase" evidence="23">
    <location>
        <begin position="868"/>
        <end position="1174"/>
    </location>
</feature>
<dbReference type="InterPro" id="IPR008271">
    <property type="entry name" value="Ser/Thr_kinase_AS"/>
</dbReference>
<dbReference type="Pfam" id="PF01789">
    <property type="entry name" value="PsbP"/>
    <property type="match status" value="1"/>
</dbReference>
<dbReference type="GO" id="GO:0019898">
    <property type="term" value="C:extrinsic component of membrane"/>
    <property type="evidence" value="ECO:0007669"/>
    <property type="project" value="InterPro"/>
</dbReference>
<evidence type="ECO:0000256" key="4">
    <source>
        <dbReference type="ARBA" id="ARBA00022475"/>
    </source>
</evidence>
<feature type="region of interest" description="Disordered" evidence="22">
    <location>
        <begin position="726"/>
        <end position="751"/>
    </location>
</feature>
<evidence type="ECO:0000256" key="16">
    <source>
        <dbReference type="ARBA" id="ARBA00023136"/>
    </source>
</evidence>
<dbReference type="AlphaFoldDB" id="A0A0E0LH12"/>
<keyword evidence="10" id="KW-0732">Signal</keyword>
<keyword evidence="5" id="KW-0723">Serine/threonine-protein kinase</keyword>
<keyword evidence="18" id="KW-0325">Glycoprotein</keyword>
<dbReference type="InterPro" id="IPR001245">
    <property type="entry name" value="Ser-Thr/Tyr_kinase_cat_dom"/>
</dbReference>
<keyword evidence="6" id="KW-0597">Phosphoprotein</keyword>
<keyword evidence="13" id="KW-0418">Kinase</keyword>
<dbReference type="GO" id="GO:0004674">
    <property type="term" value="F:protein serine/threonine kinase activity"/>
    <property type="evidence" value="ECO:0007669"/>
    <property type="project" value="UniProtKB-KW"/>
</dbReference>
<dbReference type="FunFam" id="1.10.510.10:FF:000358">
    <property type="entry name" value="Putative leucine-rich repeat receptor-like serine/threonine-protein kinase"/>
    <property type="match status" value="1"/>
</dbReference>
<dbReference type="EnsemblPlants" id="OPUNC07G02640.1">
    <property type="protein sequence ID" value="OPUNC07G02640.1"/>
    <property type="gene ID" value="OPUNC07G02640"/>
</dbReference>
<keyword evidence="16" id="KW-0472">Membrane</keyword>
<dbReference type="Pfam" id="PF07714">
    <property type="entry name" value="PK_Tyr_Ser-Thr"/>
    <property type="match status" value="2"/>
</dbReference>
<keyword evidence="15" id="KW-1133">Transmembrane helix</keyword>
<sequence>MASTSCFLHQSTARVASRVASPSPAARTQLLVCRAQKQDGPADADSAVSRRAALALLAGVGVKVAPASAAYGEAANVFGKPKTNTEFIAYNGEGFKLMIPSKWNPSKEREFPGQVLRYEDNFDANSNVSVMINPTTKKTITEFGSPEEFLAQVDYLLGKQAYSGKTDSEGGFESDAVATANILESSAPVVGGKQYYSVTVLTRTADGDEGGKHQLITATVNDGKLYICKAQAGDKRWFKGARKFVESAASSFSRRVLDPGHQLPERPLRRQCAVLTIHHQLAERRATGQVLHIVHFVVDDTIAIIVAVVVAVSPLPLDELPTGSFTNMSADPSQSFDDFNKQASSTSNSFLAIVVGACVKKNGLPAININTNASFAPAMAAMYTVVPDSQIRDVTVEKFLKEIAGEKPIRFTAQQLAGFTNNYSARLGAGGFGTVYKGMLPNGLMVAVKRLHVGGRGDGSTSQEQFMAEVGSIGRIHHINLVRLFGFCFDADVRALVYEYMDNGALDAYLFDRTRAVPVPTRRAIAVGVARGLRYLHEECQHKIVHYDIKPGNVLLDGGLTPKVADFGLARLVSRGDTHVSVSGMRGTPGYAAPEMWMQANVTEKCDVYSFGMLLFEIVRRRRNLDDGGAPESQQQWFPMLAWSNHEAGHLAEAIESCDAMDKQEREMVERMCKVAFWCVQQQPEARPPMSAVVRMLEGEVDIDAPPVNPFQHLVASPAAALRWTSTDSAESDNTLRSGSRQSAEIAKRVEHSTRPSLFTCLHQNTKITSPASLPFHRCTGRIDGRHGVACLIATIIFVVAFAAFLVRVYRGAESSGAAVAAEIKATAHYAVVPDDVMRNATVEKFLWEMAHEKPIRFTPQQLAGFTRCYSARLGAGGFGTVYRGALPNGLAVAVKVLRGGMDRRSEEEQFMAEVGTIGRTHHINLVRLFGFCFDTAVRALVYEYMGNGALDAYLFDRTRVVGVPALRTIAVGVARGLRYLHEECEHKIVHYDIKPGNVLLDGGMTPKVADFGLTRLVNRGDTHISVSGMRGTPGYAAPETWIQSGVTEKCDVYSFGMLLLEIVGRKRNFDEAAPESQQWFPMVAWTKYERGELMMDAVDVVNHPSGEICSASDGEAVVTVAVDEQQCKEAMERMYQVAFWCVQQRPEARPPMGAVVKMLEGEMDVVPPVNPFLHLMAAPAPVTNPWATTTASSGNAVSENVVISQGIDGIVSL</sequence>
<dbReference type="Proteomes" id="UP000026962">
    <property type="component" value="Chromosome 7"/>
</dbReference>
<dbReference type="InterPro" id="IPR000719">
    <property type="entry name" value="Prot_kinase_dom"/>
</dbReference>
<evidence type="ECO:0000256" key="17">
    <source>
        <dbReference type="ARBA" id="ARBA00023170"/>
    </source>
</evidence>
<dbReference type="eggNOG" id="ENOG502QR7E">
    <property type="taxonomic scope" value="Eukaryota"/>
</dbReference>
<dbReference type="HOGENOM" id="CLU_007581_0_0_1"/>
<dbReference type="EC" id="2.7.11.1" evidence="3"/>
<comment type="catalytic activity">
    <reaction evidence="19">
        <text>L-threonyl-[protein] + ATP = O-phospho-L-threonyl-[protein] + ADP + H(+)</text>
        <dbReference type="Rhea" id="RHEA:46608"/>
        <dbReference type="Rhea" id="RHEA-COMP:11060"/>
        <dbReference type="Rhea" id="RHEA-COMP:11605"/>
        <dbReference type="ChEBI" id="CHEBI:15378"/>
        <dbReference type="ChEBI" id="CHEBI:30013"/>
        <dbReference type="ChEBI" id="CHEBI:30616"/>
        <dbReference type="ChEBI" id="CHEBI:61977"/>
        <dbReference type="ChEBI" id="CHEBI:456216"/>
        <dbReference type="EC" id="2.7.11.1"/>
    </reaction>
</comment>
<dbReference type="Gene3D" id="3.30.200.20">
    <property type="entry name" value="Phosphorylase Kinase, domain 1"/>
    <property type="match status" value="2"/>
</dbReference>
<dbReference type="InterPro" id="IPR017441">
    <property type="entry name" value="Protein_kinase_ATP_BS"/>
</dbReference>
<dbReference type="SUPFAM" id="SSF55724">
    <property type="entry name" value="Mog1p/PsbP-like"/>
    <property type="match status" value="1"/>
</dbReference>
<dbReference type="GO" id="GO:0015979">
    <property type="term" value="P:photosynthesis"/>
    <property type="evidence" value="ECO:0007669"/>
    <property type="project" value="InterPro"/>
</dbReference>
<name>A0A0E0LH12_ORYPU</name>